<evidence type="ECO:0000313" key="2">
    <source>
        <dbReference type="Proteomes" id="UP000708148"/>
    </source>
</evidence>
<gene>
    <name evidence="1" type="ORF">OSTQU699_LOCUS6489</name>
</gene>
<proteinExistence type="predicted"/>
<dbReference type="Proteomes" id="UP000708148">
    <property type="component" value="Unassembled WGS sequence"/>
</dbReference>
<dbReference type="EMBL" id="CAJHUC010001440">
    <property type="protein sequence ID" value="CAD7701130.1"/>
    <property type="molecule type" value="Genomic_DNA"/>
</dbReference>
<dbReference type="AlphaFoldDB" id="A0A8S1J1S3"/>
<name>A0A8S1J1S3_9CHLO</name>
<organism evidence="1 2">
    <name type="scientific">Ostreobium quekettii</name>
    <dbReference type="NCBI Taxonomy" id="121088"/>
    <lineage>
        <taxon>Eukaryota</taxon>
        <taxon>Viridiplantae</taxon>
        <taxon>Chlorophyta</taxon>
        <taxon>core chlorophytes</taxon>
        <taxon>Ulvophyceae</taxon>
        <taxon>TCBD clade</taxon>
        <taxon>Bryopsidales</taxon>
        <taxon>Ostreobineae</taxon>
        <taxon>Ostreobiaceae</taxon>
        <taxon>Ostreobium</taxon>
    </lineage>
</organism>
<accession>A0A8S1J1S3</accession>
<keyword evidence="2" id="KW-1185">Reference proteome</keyword>
<reference evidence="1" key="1">
    <citation type="submission" date="2020-12" db="EMBL/GenBank/DDBJ databases">
        <authorList>
            <person name="Iha C."/>
        </authorList>
    </citation>
    <scope>NUCLEOTIDE SEQUENCE</scope>
</reference>
<dbReference type="OrthoDB" id="10655867at2759"/>
<evidence type="ECO:0000313" key="1">
    <source>
        <dbReference type="EMBL" id="CAD7701130.1"/>
    </source>
</evidence>
<protein>
    <submittedName>
        <fullName evidence="1">Uncharacterized protein</fullName>
    </submittedName>
</protein>
<comment type="caution">
    <text evidence="1">The sequence shown here is derived from an EMBL/GenBank/DDBJ whole genome shotgun (WGS) entry which is preliminary data.</text>
</comment>
<sequence>MSGKGLDGLPAGLGSDGCSAGNMLRFLESTLAELDAAAGCVDDEAHRQLDALRQKTSRLESGVMDTSQQPEAMQQFSEAEIAHELDKWGPYLSALLATVHSRRETGLERDALPCTMSRDFVALSFQTEAVELLGLKL</sequence>